<keyword evidence="5 7" id="KW-1133">Transmembrane helix</keyword>
<dbReference type="CDD" id="cd04187">
    <property type="entry name" value="DPM1_like_bac"/>
    <property type="match status" value="1"/>
</dbReference>
<dbReference type="Pfam" id="PF00535">
    <property type="entry name" value="Glycos_transf_2"/>
    <property type="match status" value="1"/>
</dbReference>
<comment type="subcellular location">
    <subcellularLocation>
        <location evidence="1">Membrane</location>
        <topology evidence="1">Multi-pass membrane protein</topology>
    </subcellularLocation>
</comment>
<dbReference type="RefSeq" id="WP_204909706.1">
    <property type="nucleotide sequence ID" value="NZ_JACJLV010000054.1"/>
</dbReference>
<feature type="domain" description="Glycosyltransferase 2-like" evidence="8">
    <location>
        <begin position="15"/>
        <end position="181"/>
    </location>
</feature>
<protein>
    <submittedName>
        <fullName evidence="9">Glycosyltransferase family 2 protein</fullName>
    </submittedName>
</protein>
<evidence type="ECO:0000256" key="6">
    <source>
        <dbReference type="ARBA" id="ARBA00023136"/>
    </source>
</evidence>
<dbReference type="InterPro" id="IPR029044">
    <property type="entry name" value="Nucleotide-diphossugar_trans"/>
</dbReference>
<evidence type="ECO:0000256" key="3">
    <source>
        <dbReference type="ARBA" id="ARBA00022679"/>
    </source>
</evidence>
<sequence>MERESSDPRPILYMVIPCYNEEEVLPLTSKDFLKKLYELIQMDMISEESKILFVNDGSKDKTWEIIKQLAKSDEHFEGISQSRNRGHQNAVLAGLMEAKDRADITISIDCDGQDDINAMDLMIQEYMDGSEIVYGVRNDRGTDTFFKRTSAEGFYKLLTWMGVETVYNHADYRLVSAKVLREFANFKEVNIFLRGMFPLVGFKSTCVYYKRQERLAGESHYPLSKMLALAFDGITSLSIKPIRMITVFGILVSLLSFIGVIWSVVLHFMGYSIQGWASTTSIICFIGGVQLISLGVIGEYIGKIYLETKGRPRYIISERTDDISAEINTIKKSKNGEEV</sequence>
<evidence type="ECO:0000256" key="1">
    <source>
        <dbReference type="ARBA" id="ARBA00004141"/>
    </source>
</evidence>
<keyword evidence="4 7" id="KW-0812">Transmembrane</keyword>
<dbReference type="Proteomes" id="UP000713880">
    <property type="component" value="Unassembled WGS sequence"/>
</dbReference>
<evidence type="ECO:0000256" key="2">
    <source>
        <dbReference type="ARBA" id="ARBA00022676"/>
    </source>
</evidence>
<name>A0A938X3V1_9CLOT</name>
<accession>A0A938X3V1</accession>
<proteinExistence type="predicted"/>
<gene>
    <name evidence="9" type="ORF">H6A13_11535</name>
</gene>
<feature type="transmembrane region" description="Helical" evidence="7">
    <location>
        <begin position="275"/>
        <end position="301"/>
    </location>
</feature>
<evidence type="ECO:0000256" key="7">
    <source>
        <dbReference type="SAM" id="Phobius"/>
    </source>
</evidence>
<feature type="transmembrane region" description="Helical" evidence="7">
    <location>
        <begin position="245"/>
        <end position="269"/>
    </location>
</feature>
<dbReference type="EMBL" id="JACJLV010000054">
    <property type="protein sequence ID" value="MBM6827717.1"/>
    <property type="molecule type" value="Genomic_DNA"/>
</dbReference>
<comment type="caution">
    <text evidence="9">The sequence shown here is derived from an EMBL/GenBank/DDBJ whole genome shotgun (WGS) entry which is preliminary data.</text>
</comment>
<evidence type="ECO:0000259" key="8">
    <source>
        <dbReference type="Pfam" id="PF00535"/>
    </source>
</evidence>
<keyword evidence="3" id="KW-0808">Transferase</keyword>
<reference evidence="9" key="1">
    <citation type="submission" date="2020-08" db="EMBL/GenBank/DDBJ databases">
        <authorList>
            <person name="Cejkova D."/>
            <person name="Kubasova T."/>
            <person name="Jahodarova E."/>
            <person name="Rychlik I."/>
        </authorList>
    </citation>
    <scope>NUCLEOTIDE SEQUENCE</scope>
    <source>
        <strain evidence="9">An420c</strain>
    </source>
</reference>
<organism evidence="9 10">
    <name type="scientific">Mordavella massiliensis</name>
    <dbReference type="NCBI Taxonomy" id="1871024"/>
    <lineage>
        <taxon>Bacteria</taxon>
        <taxon>Bacillati</taxon>
        <taxon>Bacillota</taxon>
        <taxon>Clostridia</taxon>
        <taxon>Eubacteriales</taxon>
        <taxon>Clostridiaceae</taxon>
        <taxon>Mordavella</taxon>
    </lineage>
</organism>
<dbReference type="SUPFAM" id="SSF53448">
    <property type="entry name" value="Nucleotide-diphospho-sugar transferases"/>
    <property type="match status" value="1"/>
</dbReference>
<dbReference type="Gene3D" id="3.90.550.10">
    <property type="entry name" value="Spore Coat Polysaccharide Biosynthesis Protein SpsA, Chain A"/>
    <property type="match status" value="1"/>
</dbReference>
<evidence type="ECO:0000256" key="4">
    <source>
        <dbReference type="ARBA" id="ARBA00022692"/>
    </source>
</evidence>
<dbReference type="PANTHER" id="PTHR48090:SF1">
    <property type="entry name" value="PROPHAGE BACTOPRENOL GLUCOSYL TRANSFERASE HOMOLOG"/>
    <property type="match status" value="1"/>
</dbReference>
<evidence type="ECO:0000313" key="10">
    <source>
        <dbReference type="Proteomes" id="UP000713880"/>
    </source>
</evidence>
<dbReference type="GO" id="GO:0016757">
    <property type="term" value="F:glycosyltransferase activity"/>
    <property type="evidence" value="ECO:0007669"/>
    <property type="project" value="UniProtKB-KW"/>
</dbReference>
<dbReference type="GO" id="GO:0005886">
    <property type="term" value="C:plasma membrane"/>
    <property type="evidence" value="ECO:0007669"/>
    <property type="project" value="TreeGrafter"/>
</dbReference>
<evidence type="ECO:0000256" key="5">
    <source>
        <dbReference type="ARBA" id="ARBA00022989"/>
    </source>
</evidence>
<keyword evidence="10" id="KW-1185">Reference proteome</keyword>
<dbReference type="AlphaFoldDB" id="A0A938X3V1"/>
<reference evidence="9" key="2">
    <citation type="journal article" date="2021" name="Sci. Rep.">
        <title>The distribution of antibiotic resistance genes in chicken gut microbiota commensals.</title>
        <authorList>
            <person name="Juricova H."/>
            <person name="Matiasovicova J."/>
            <person name="Kubasova T."/>
            <person name="Cejkova D."/>
            <person name="Rychlik I."/>
        </authorList>
    </citation>
    <scope>NUCLEOTIDE SEQUENCE</scope>
    <source>
        <strain evidence="9">An420c</strain>
    </source>
</reference>
<evidence type="ECO:0000313" key="9">
    <source>
        <dbReference type="EMBL" id="MBM6827717.1"/>
    </source>
</evidence>
<keyword evidence="2" id="KW-0328">Glycosyltransferase</keyword>
<dbReference type="InterPro" id="IPR050256">
    <property type="entry name" value="Glycosyltransferase_2"/>
</dbReference>
<dbReference type="InterPro" id="IPR001173">
    <property type="entry name" value="Glyco_trans_2-like"/>
</dbReference>
<keyword evidence="6 7" id="KW-0472">Membrane</keyword>
<dbReference type="PANTHER" id="PTHR48090">
    <property type="entry name" value="UNDECAPRENYL-PHOSPHATE 4-DEOXY-4-FORMAMIDO-L-ARABINOSE TRANSFERASE-RELATED"/>
    <property type="match status" value="1"/>
</dbReference>